<feature type="chain" id="PRO_5018573073" description="Protein RFT1 homolog" evidence="2">
    <location>
        <begin position="21"/>
        <end position="121"/>
    </location>
</feature>
<comment type="subcellular location">
    <subcellularLocation>
        <location evidence="1">Endoplasmic reticulum membrane</location>
        <topology evidence="1">Multi-pass membrane protein</topology>
    </subcellularLocation>
</comment>
<keyword evidence="2" id="KW-0732">Signal</keyword>
<comment type="caution">
    <text evidence="3">The sequence shown here is derived from an EMBL/GenBank/DDBJ whole genome shotgun (WGS) entry which is preliminary data.</text>
</comment>
<dbReference type="GO" id="GO:0005789">
    <property type="term" value="C:endoplasmic reticulum membrane"/>
    <property type="evidence" value="ECO:0007669"/>
    <property type="project" value="UniProtKB-SubCell"/>
</dbReference>
<dbReference type="EMBL" id="CAAALY010274060">
    <property type="protein sequence ID" value="VEL42366.1"/>
    <property type="molecule type" value="Genomic_DNA"/>
</dbReference>
<proteinExistence type="inferred from homology"/>
<accession>A0A3S5B0K6</accession>
<comment type="function">
    <text evidence="1">Intramembrane glycolipid transporter that operates in the biosynthetic pathway of dolichol-linked oligosaccharides, the glycan precursors employed in protein asparagine (N)-glycosylation. The sequential addition of sugars to dolichol pyrophosphate produces dolichol-linked oligosaccharides containing fourteen sugars, including two GlcNAcs, nine mannoses and three glucoses. Once assembled, the oligosaccharide is transferred from the lipid to nascent proteins by oligosaccharyltransferases. The assembly of dolichol-linked oligosaccharides begins on the cytosolic side of the endoplasmic reticulum membrane and finishes in its lumen. RFT1 could mediate the translocation of the cytosolically oriented intermediate DolPP-GlcNAc2Man5, produced by ALG11, into the ER lumen where dolichol-linked oligosaccharides assembly continues. However, the intramembrane lipid transporter activity could not be confirmed in vitro.</text>
</comment>
<dbReference type="OrthoDB" id="9979195at2759"/>
<dbReference type="GO" id="GO:0006488">
    <property type="term" value="P:dolichol-linked oligosaccharide biosynthetic process"/>
    <property type="evidence" value="ECO:0007669"/>
    <property type="project" value="InterPro"/>
</dbReference>
<organism evidence="3 4">
    <name type="scientific">Protopolystoma xenopodis</name>
    <dbReference type="NCBI Taxonomy" id="117903"/>
    <lineage>
        <taxon>Eukaryota</taxon>
        <taxon>Metazoa</taxon>
        <taxon>Spiralia</taxon>
        <taxon>Lophotrochozoa</taxon>
        <taxon>Platyhelminthes</taxon>
        <taxon>Monogenea</taxon>
        <taxon>Polyopisthocotylea</taxon>
        <taxon>Polystomatidea</taxon>
        <taxon>Polystomatidae</taxon>
        <taxon>Protopolystoma</taxon>
    </lineage>
</organism>
<evidence type="ECO:0000313" key="3">
    <source>
        <dbReference type="EMBL" id="VEL42366.1"/>
    </source>
</evidence>
<reference evidence="3" key="1">
    <citation type="submission" date="2018-11" db="EMBL/GenBank/DDBJ databases">
        <authorList>
            <consortium name="Pathogen Informatics"/>
        </authorList>
    </citation>
    <scope>NUCLEOTIDE SEQUENCE</scope>
</reference>
<evidence type="ECO:0000256" key="1">
    <source>
        <dbReference type="RuleBase" id="RU365067"/>
    </source>
</evidence>
<dbReference type="AlphaFoldDB" id="A0A3S5B0K6"/>
<sequence>MLLCLPLLAVWLYVLPISESTDATTGSESDAFTSCRQHQYRVSLFVYAMAGLLELATEPFWLIAQVGLLVRDRICLEAAANAVRAVGVVAALFRLAYGPLSRANEEGVYSLALPQVAIKES</sequence>
<gene>
    <name evidence="3" type="ORF">PXEA_LOCUS35806</name>
</gene>
<name>A0A3S5B0K6_9PLAT</name>
<comment type="similarity">
    <text evidence="1">Belongs to the RFT1 family.</text>
</comment>
<evidence type="ECO:0000256" key="2">
    <source>
        <dbReference type="SAM" id="SignalP"/>
    </source>
</evidence>
<dbReference type="Pfam" id="PF04506">
    <property type="entry name" value="Rft-1"/>
    <property type="match status" value="1"/>
</dbReference>
<dbReference type="Proteomes" id="UP000784294">
    <property type="component" value="Unassembled WGS sequence"/>
</dbReference>
<protein>
    <recommendedName>
        <fullName evidence="1">Protein RFT1 homolog</fullName>
    </recommendedName>
</protein>
<feature type="signal peptide" evidence="2">
    <location>
        <begin position="1"/>
        <end position="20"/>
    </location>
</feature>
<keyword evidence="4" id="KW-1185">Reference proteome</keyword>
<evidence type="ECO:0000313" key="4">
    <source>
        <dbReference type="Proteomes" id="UP000784294"/>
    </source>
</evidence>
<dbReference type="InterPro" id="IPR007594">
    <property type="entry name" value="RFT1"/>
</dbReference>